<feature type="transmembrane region" description="Helical" evidence="1">
    <location>
        <begin position="12"/>
        <end position="33"/>
    </location>
</feature>
<accession>A0A1X9SFY5</accession>
<gene>
    <name evidence="2" type="ORF">FLAPJACK_62</name>
</gene>
<reference evidence="3" key="1">
    <citation type="submission" date="2017-04" db="EMBL/GenBank/DDBJ databases">
        <authorList>
            <person name="Abille Z."/>
            <person name="Afsharjavan R."/>
            <person name="Alms C.E."/>
            <person name="Anil A."/>
            <person name="Azuma E.A."/>
            <person name="Boateng D."/>
            <person name="Bowden K.V."/>
            <person name="Bui Q."/>
            <person name="Callaghan K.D."/>
            <person name="Canova P.N."/>
            <person name="Carter A.-G.V."/>
            <person name="Carty B."/>
            <person name="Choudhary A."/>
            <person name="Chugh K."/>
            <person name="Clark C.B."/>
            <person name="Clark J."/>
            <person name="Cortez R."/>
            <person name="Dalwadi R.M."/>
            <person name="Daou G."/>
            <person name="Das M."/>
            <person name="Dasari S."/>
            <person name="Davis E.H."/>
            <person name="Defreitas N."/>
            <person name="Demirji J."/>
            <person name="Endres C."/>
            <person name="Fakhar S."/>
            <person name="Feeley N."/>
            <person name="Flores D.C."/>
            <person name="Fowler A.R."/>
            <person name="George T."/>
            <person name="Greis H.L."/>
            <person name="Groleau D.L."/>
            <person name="Gulati J.K."/>
            <person name="Guzman W."/>
            <person name="Hallworth A.N."/>
            <person name="Hariri A."/>
            <person name="Haya V.N."/>
            <person name="Hoffman A.K."/>
            <person name="Horne B."/>
            <person name="Howard T."/>
            <person name="Iglesia A.J."/>
            <person name="Ijezie O.D."/>
            <person name="Incognito N.A."/>
            <person name="Inen J.A."/>
            <person name="Jaiswal A."/>
            <person name="Jezek R.A."/>
            <person name="Kawa A.C."/>
            <person name="Khan F."/>
            <person name="Khin A.C."/>
            <person name="Knapo J."/>
            <person name="Kong A.S."/>
            <person name="Le B.Q."/>
            <person name="Le Q.M."/>
            <person name="Le T.-H.M."/>
            <person name="Lee M."/>
            <person name="Lockwood J.L."/>
            <person name="Loto-Rojas G.S."/>
            <person name="Mantzavinos A."/>
            <person name="Martinez D.R."/>
            <person name="Meadows A.R."/>
            <person name="Mehr S."/>
            <person name="Mellon M.N."/>
            <person name="Memon S."/>
            <person name="Miller B."/>
            <person name="Min S."/>
            <person name="Mitchell L.M."/>
            <person name="Mohamed I.R."/>
            <person name="Mohammed F.O."/>
            <person name="More S."/>
            <person name="Muntaha S."/>
            <person name="Nadeem I."/>
            <person name="Ndjeumen-Njinguet A.S."/>
            <person name="Ng P."/>
            <person name="Ngu V.E."/>
            <person name="Nguyen B.N."/>
            <person name="OHern C.T."/>
            <person name="Oboh U.S."/>
            <person name="Pagano C.W."/>
            <person name="Panakal P.R."/>
            <person name="Park D.A."/>
            <person name="Parsana D."/>
            <person name="Patel P."/>
            <person name="Patel V.S."/>
            <person name="Patwardhan V.M."/>
            <person name="Pawar S.D."/>
            <person name="Payne V.R."/>
            <person name="Petricel I.M."/>
            <person name="Phillips C."/>
            <person name="Puglisi K.M."/>
            <person name="Ramaprasad G."/>
            <person name="Raza A.S."/>
            <person name="Rivera-Oven A.G."/>
            <person name="Robins E."/>
            <person name="Roeun D.C."/>
            <person name="Rostovtseva N."/>
            <person name="Sadat M."/>
            <person name="Seas A."/>
            <person name="So E.J."/>
            <person name="Sogbesan C."/>
            <person name="Strumsky L.A."/>
            <person name="Sun J.L."/>
            <person name="Sutherland H.J."/>
            <person name="Tchakounte I."/>
            <person name="Tewell J.R."/>
            <person name="Thapa D.J."/>
            <person name="Tkach Y."/>
            <person name="Tran C.D."/>
            <person name="Tran V."/>
            <person name="Vithayathil T."/>
            <person name="Vivekanandan A."/>
            <person name="Wang S.R."/>
            <person name="White E."/>
            <person name="Yang A.L."/>
            <person name="Ye D.T."/>
            <person name="Yirenkyi M."/>
            <person name="Zarb J.S."/>
            <person name="Zhang S."/>
            <person name="Zhou M.T."/>
            <person name="Cao A."/>
            <person name="Nguyen K.M."/>
            <person name="Patel K."/>
            <person name="Patel P."/>
            <person name="Pennington E."/>
            <person name="Sendze O."/>
            <person name="Zahangir S."/>
            <person name="Correa-Mendez M."/>
            <person name="Fabian M.F."/>
            <person name="Liu S."/>
            <person name="Jethmalani Y."/>
            <person name="Nunn R."/>
            <person name="Prakash A."/>
            <person name="Louise T."/>
            <person name="Russell D.A."/>
            <person name="Hatfull G.F."/>
            <person name="Erill I."/>
            <person name="Caruso S.M."/>
        </authorList>
    </citation>
    <scope>NUCLEOTIDE SEQUENCE [LARGE SCALE GENOMIC DNA]</scope>
</reference>
<keyword evidence="1" id="KW-0472">Membrane</keyword>
<keyword evidence="1" id="KW-1133">Transmembrane helix</keyword>
<feature type="transmembrane region" description="Helical" evidence="1">
    <location>
        <begin position="39"/>
        <end position="57"/>
    </location>
</feature>
<evidence type="ECO:0000313" key="2">
    <source>
        <dbReference type="EMBL" id="ARQ94976.1"/>
    </source>
</evidence>
<sequence>MKVEKSLITKVLLVVLVQMVGFGIASLLSLGGIQVERTTLSYFITGSILAFVALGIYEHIQSRQTAKVQRELRCTLNHAMRRYDTILTNTHTEKKGGK</sequence>
<keyword evidence="1" id="KW-0812">Transmembrane</keyword>
<dbReference type="EMBL" id="KY888882">
    <property type="protein sequence ID" value="ARQ94976.1"/>
    <property type="molecule type" value="Genomic_DNA"/>
</dbReference>
<evidence type="ECO:0000313" key="3">
    <source>
        <dbReference type="Proteomes" id="UP000222741"/>
    </source>
</evidence>
<name>A0A1X9SFY5_9CAUD</name>
<proteinExistence type="predicted"/>
<dbReference type="Proteomes" id="UP000222741">
    <property type="component" value="Segment"/>
</dbReference>
<protein>
    <submittedName>
        <fullName evidence="2">Uncharacterized protein</fullName>
    </submittedName>
</protein>
<organism evidence="2 3">
    <name type="scientific">Bacillus phage Flapjack</name>
    <dbReference type="NCBI Taxonomy" id="1983465"/>
    <lineage>
        <taxon>Viruses</taxon>
        <taxon>Duplodnaviria</taxon>
        <taxon>Heunggongvirae</taxon>
        <taxon>Uroviricota</taxon>
        <taxon>Caudoviricetes</taxon>
        <taxon>Herelleviridae</taxon>
        <taxon>Bastillevirinae</taxon>
        <taxon>Bequatrovirus</taxon>
        <taxon>Bequatrovirus spock</taxon>
    </lineage>
</organism>
<evidence type="ECO:0000256" key="1">
    <source>
        <dbReference type="SAM" id="Phobius"/>
    </source>
</evidence>